<evidence type="ECO:0000259" key="2">
    <source>
        <dbReference type="Pfam" id="PF09362"/>
    </source>
</evidence>
<protein>
    <recommendedName>
        <fullName evidence="2">DUF1996 domain-containing protein</fullName>
    </recommendedName>
</protein>
<feature type="signal peptide" evidence="1">
    <location>
        <begin position="1"/>
        <end position="22"/>
    </location>
</feature>
<dbReference type="PANTHER" id="PTHR43662">
    <property type="match status" value="1"/>
</dbReference>
<dbReference type="EMBL" id="KV748914">
    <property type="protein sequence ID" value="OCL12168.1"/>
    <property type="molecule type" value="Genomic_DNA"/>
</dbReference>
<gene>
    <name evidence="3" type="ORF">AOQ84DRAFT_162949</name>
</gene>
<dbReference type="OrthoDB" id="74764at2759"/>
<organism evidence="3 4">
    <name type="scientific">Glonium stellatum</name>
    <dbReference type="NCBI Taxonomy" id="574774"/>
    <lineage>
        <taxon>Eukaryota</taxon>
        <taxon>Fungi</taxon>
        <taxon>Dikarya</taxon>
        <taxon>Ascomycota</taxon>
        <taxon>Pezizomycotina</taxon>
        <taxon>Dothideomycetes</taxon>
        <taxon>Pleosporomycetidae</taxon>
        <taxon>Gloniales</taxon>
        <taxon>Gloniaceae</taxon>
        <taxon>Glonium</taxon>
    </lineage>
</organism>
<keyword evidence="4" id="KW-1185">Reference proteome</keyword>
<name>A0A8E2JWK4_9PEZI</name>
<proteinExistence type="predicted"/>
<feature type="chain" id="PRO_5034608066" description="DUF1996 domain-containing protein" evidence="1">
    <location>
        <begin position="23"/>
        <end position="575"/>
    </location>
</feature>
<reference evidence="3 4" key="1">
    <citation type="journal article" date="2016" name="Nat. Commun.">
        <title>Ectomycorrhizal ecology is imprinted in the genome of the dominant symbiotic fungus Cenococcum geophilum.</title>
        <authorList>
            <consortium name="DOE Joint Genome Institute"/>
            <person name="Peter M."/>
            <person name="Kohler A."/>
            <person name="Ohm R.A."/>
            <person name="Kuo A."/>
            <person name="Krutzmann J."/>
            <person name="Morin E."/>
            <person name="Arend M."/>
            <person name="Barry K.W."/>
            <person name="Binder M."/>
            <person name="Choi C."/>
            <person name="Clum A."/>
            <person name="Copeland A."/>
            <person name="Grisel N."/>
            <person name="Haridas S."/>
            <person name="Kipfer T."/>
            <person name="LaButti K."/>
            <person name="Lindquist E."/>
            <person name="Lipzen A."/>
            <person name="Maire R."/>
            <person name="Meier B."/>
            <person name="Mihaltcheva S."/>
            <person name="Molinier V."/>
            <person name="Murat C."/>
            <person name="Poggeler S."/>
            <person name="Quandt C.A."/>
            <person name="Sperisen C."/>
            <person name="Tritt A."/>
            <person name="Tisserant E."/>
            <person name="Crous P.W."/>
            <person name="Henrissat B."/>
            <person name="Nehls U."/>
            <person name="Egli S."/>
            <person name="Spatafora J.W."/>
            <person name="Grigoriev I.V."/>
            <person name="Martin F.M."/>
        </authorList>
    </citation>
    <scope>NUCLEOTIDE SEQUENCE [LARGE SCALE GENOMIC DNA]</scope>
    <source>
        <strain evidence="3 4">CBS 207.34</strain>
    </source>
</reference>
<dbReference type="InterPro" id="IPR018535">
    <property type="entry name" value="DUF1996"/>
</dbReference>
<accession>A0A8E2JWK4</accession>
<keyword evidence="1" id="KW-0732">Signal</keyword>
<dbReference type="PANTHER" id="PTHR43662:SF5">
    <property type="entry name" value="DUF1996 DOMAIN-CONTAINING PROTEIN"/>
    <property type="match status" value="1"/>
</dbReference>
<dbReference type="AlphaFoldDB" id="A0A8E2JWK4"/>
<feature type="domain" description="DUF1996" evidence="2">
    <location>
        <begin position="46"/>
        <end position="281"/>
    </location>
</feature>
<evidence type="ECO:0000256" key="1">
    <source>
        <dbReference type="SAM" id="SignalP"/>
    </source>
</evidence>
<evidence type="ECO:0000313" key="3">
    <source>
        <dbReference type="EMBL" id="OCL12168.1"/>
    </source>
</evidence>
<sequence>MYATMKTYAFALAASFAATGAAFDCSGPYFSFYNRGGPSMSYQRLDPALYPGVESPHLHSFDGGNHISASMTFADTQAADCTTARIKPDKSNYWRPTLFWNGNGTGFYRVPDTYLKIYYKFGDSGNVKANVSEFPGNFRMIAGNAMLRHDDGVVGTNNGPGLQWSCKQPNYQDVNAIGFPKGFTSCPDGFAAQLTFPSCWNGKDLDPSNPSAHMAYPTAGGLGLAACPSGFQVARFPSIFIEFWYDVSAFDNQYSADSIPWVLSMGDPTGYGFHADFLNGWEKGVLGKATADTGYCNCGCGCGQTEMETCFGTENVNDDSDADFKSCSATPEFPGDDGTHFTTLPGCNPIQSGPADATKVTGAGCSATAISASGAASAAASSIVTSSVAVSPASASVAYSSIASPSSVGAMAVTLSSAAAPSAPIVTSSAGNNGGYGVASSNAATSVAAGSTAVSSSAPESESVAAGSTPYVSYAESYAPSSAVVGASSIEAVASSIQTSGSLAALSSAFTLPSSEVAACGPPITVTFTPTVYVTASPETCSATVYTTVTNTATVTVPAGYKHVKKHLGMHKHRI</sequence>
<dbReference type="Pfam" id="PF09362">
    <property type="entry name" value="DUF1996"/>
    <property type="match status" value="1"/>
</dbReference>
<dbReference type="Proteomes" id="UP000250140">
    <property type="component" value="Unassembled WGS sequence"/>
</dbReference>
<evidence type="ECO:0000313" key="4">
    <source>
        <dbReference type="Proteomes" id="UP000250140"/>
    </source>
</evidence>